<evidence type="ECO:0000256" key="2">
    <source>
        <dbReference type="ARBA" id="ARBA00009142"/>
    </source>
</evidence>
<dbReference type="PANTHER" id="PTHR43701:SF12">
    <property type="entry name" value="MEMBRANE TRANSPORTER PROTEIN YTNM-RELATED"/>
    <property type="match status" value="1"/>
</dbReference>
<feature type="transmembrane region" description="Helical" evidence="6">
    <location>
        <begin position="55"/>
        <end position="81"/>
    </location>
</feature>
<dbReference type="Proteomes" id="UP000197032">
    <property type="component" value="Unassembled WGS sequence"/>
</dbReference>
<dbReference type="InterPro" id="IPR051598">
    <property type="entry name" value="TSUP/Inactive_protease-like"/>
</dbReference>
<name>A0A1Z5HUD0_9FIRM</name>
<feature type="transmembrane region" description="Helical" evidence="6">
    <location>
        <begin position="119"/>
        <end position="137"/>
    </location>
</feature>
<comment type="caution">
    <text evidence="7">The sequence shown here is derived from an EMBL/GenBank/DDBJ whole genome shotgun (WGS) entry which is preliminary data.</text>
</comment>
<dbReference type="GO" id="GO:0005886">
    <property type="term" value="C:plasma membrane"/>
    <property type="evidence" value="ECO:0007669"/>
    <property type="project" value="UniProtKB-SubCell"/>
</dbReference>
<feature type="transmembrane region" description="Helical" evidence="6">
    <location>
        <begin position="21"/>
        <end position="49"/>
    </location>
</feature>
<keyword evidence="5 6" id="KW-0472">Membrane</keyword>
<evidence type="ECO:0000256" key="3">
    <source>
        <dbReference type="ARBA" id="ARBA00022692"/>
    </source>
</evidence>
<keyword evidence="4 6" id="KW-1133">Transmembrane helix</keyword>
<keyword evidence="8" id="KW-1185">Reference proteome</keyword>
<feature type="transmembrane region" description="Helical" evidence="6">
    <location>
        <begin position="93"/>
        <end position="113"/>
    </location>
</feature>
<organism evidence="7 8">
    <name type="scientific">Calderihabitans maritimus</name>
    <dbReference type="NCBI Taxonomy" id="1246530"/>
    <lineage>
        <taxon>Bacteria</taxon>
        <taxon>Bacillati</taxon>
        <taxon>Bacillota</taxon>
        <taxon>Clostridia</taxon>
        <taxon>Neomoorellales</taxon>
        <taxon>Calderihabitantaceae</taxon>
        <taxon>Calderihabitans</taxon>
    </lineage>
</organism>
<reference evidence="8" key="1">
    <citation type="journal article" date="2017" name="Appl. Environ. Microbiol.">
        <title>Genomic analysis of Calderihabitans maritimus KKC1, a thermophilic hydrogenogenic carboxydotrophic bacterium isolated from marine sediment.</title>
        <authorList>
            <person name="Omae K."/>
            <person name="Yoneda Y."/>
            <person name="Fukuyama Y."/>
            <person name="Yoshida T."/>
            <person name="Sako Y."/>
        </authorList>
    </citation>
    <scope>NUCLEOTIDE SEQUENCE [LARGE SCALE GENOMIC DNA]</scope>
    <source>
        <strain evidence="8">KKC1</strain>
    </source>
</reference>
<dbReference type="AlphaFoldDB" id="A0A1Z5HUD0"/>
<dbReference type="Pfam" id="PF01925">
    <property type="entry name" value="TauE"/>
    <property type="match status" value="1"/>
</dbReference>
<evidence type="ECO:0000313" key="7">
    <source>
        <dbReference type="EMBL" id="GAW93122.1"/>
    </source>
</evidence>
<keyword evidence="6" id="KW-1003">Cell membrane</keyword>
<sequence>MKVPPGKCLGRNKVWGGRRMDWGLVAGAMLVGLVAQIVDGALGMAYGVISNSFLLSLGISPAVSSASVHLAEVFTTLTSGLSHLKVGNVDKKLLRRLALPGVLGGILGAVVLTVVPGKIIRPMIAAYLVIMGLLILNRVRRRQISWRDTSSAKGWTAALAGAGGFLDAVGGGGWGPIVTSTLLGRGYNPRKVIGSVNLAEFFVTLVQSGTFLLLLKSLRWELILGLVLGGVLAAPMAALACRRMQPRILMAVIGTVLLVLNIRIFL</sequence>
<comment type="similarity">
    <text evidence="2 6">Belongs to the 4-toluene sulfonate uptake permease (TSUP) (TC 2.A.102) family.</text>
</comment>
<keyword evidence="3 6" id="KW-0812">Transmembrane</keyword>
<evidence type="ECO:0000256" key="6">
    <source>
        <dbReference type="RuleBase" id="RU363041"/>
    </source>
</evidence>
<evidence type="ECO:0000256" key="1">
    <source>
        <dbReference type="ARBA" id="ARBA00004141"/>
    </source>
</evidence>
<comment type="subcellular location">
    <subcellularLocation>
        <location evidence="6">Cell membrane</location>
        <topology evidence="6">Multi-pass membrane protein</topology>
    </subcellularLocation>
    <subcellularLocation>
        <location evidence="1">Membrane</location>
        <topology evidence="1">Multi-pass membrane protein</topology>
    </subcellularLocation>
</comment>
<dbReference type="EMBL" id="BDGJ01000116">
    <property type="protein sequence ID" value="GAW93122.1"/>
    <property type="molecule type" value="Genomic_DNA"/>
</dbReference>
<evidence type="ECO:0000313" key="8">
    <source>
        <dbReference type="Proteomes" id="UP000197032"/>
    </source>
</evidence>
<evidence type="ECO:0000256" key="4">
    <source>
        <dbReference type="ARBA" id="ARBA00022989"/>
    </source>
</evidence>
<proteinExistence type="inferred from homology"/>
<evidence type="ECO:0000256" key="5">
    <source>
        <dbReference type="ARBA" id="ARBA00023136"/>
    </source>
</evidence>
<feature type="transmembrane region" description="Helical" evidence="6">
    <location>
        <begin position="220"/>
        <end position="241"/>
    </location>
</feature>
<accession>A0A1Z5HUD0</accession>
<protein>
    <recommendedName>
        <fullName evidence="6">Probable membrane transporter protein</fullName>
    </recommendedName>
</protein>
<gene>
    <name evidence="7" type="ORF">KKC1_22630</name>
</gene>
<feature type="transmembrane region" description="Helical" evidence="6">
    <location>
        <begin position="192"/>
        <end position="214"/>
    </location>
</feature>
<dbReference type="InterPro" id="IPR002781">
    <property type="entry name" value="TM_pro_TauE-like"/>
</dbReference>
<dbReference type="PANTHER" id="PTHR43701">
    <property type="entry name" value="MEMBRANE TRANSPORTER PROTEIN MJ0441-RELATED"/>
    <property type="match status" value="1"/>
</dbReference>
<feature type="transmembrane region" description="Helical" evidence="6">
    <location>
        <begin position="248"/>
        <end position="265"/>
    </location>
</feature>